<dbReference type="NCBIfam" id="NF004064">
    <property type="entry name" value="PRK05578.1"/>
    <property type="match status" value="1"/>
</dbReference>
<keyword evidence="4" id="KW-0862">Zinc</keyword>
<accession>A0ABR0BTM3</accession>
<comment type="caution">
    <text evidence="7">The sequence shown here is derived from an EMBL/GenBank/DDBJ whole genome shotgun (WGS) entry which is preliminary data.</text>
</comment>
<feature type="compositionally biased region" description="Acidic residues" evidence="5">
    <location>
        <begin position="183"/>
        <end position="201"/>
    </location>
</feature>
<feature type="compositionally biased region" description="Basic and acidic residues" evidence="5">
    <location>
        <begin position="107"/>
        <end position="117"/>
    </location>
</feature>
<evidence type="ECO:0000256" key="3">
    <source>
        <dbReference type="ARBA" id="ARBA00022801"/>
    </source>
</evidence>
<evidence type="ECO:0000256" key="5">
    <source>
        <dbReference type="SAM" id="MobiDB-lite"/>
    </source>
</evidence>
<evidence type="ECO:0000313" key="7">
    <source>
        <dbReference type="EMBL" id="KAK4087192.1"/>
    </source>
</evidence>
<evidence type="ECO:0000259" key="6">
    <source>
        <dbReference type="PROSITE" id="PS51747"/>
    </source>
</evidence>
<dbReference type="SUPFAM" id="SSF53927">
    <property type="entry name" value="Cytidine deaminase-like"/>
    <property type="match status" value="1"/>
</dbReference>
<sequence length="309" mass="33828">MLISSSILAPGFPWLASLFPSLTHSHALTRTHTHITHITHPPPLSRRLTPGGARTHRLIVSSSTLFSVVIPTARSAIFPPPGLISLRWLVFSSDPVQIHASTHTHTHNRDEERKGDVKMPSPMLRSASSNAAVSSTCKSHGLTQREFRQLRDSAVAAKDTAYCPYSKFRVGAALLGPSKNRDGDEDEEEDEQENGEEDEEDKIVTGANVENASYPVGTCAERVALGNAVTRPGWRRHARGGFRALAVATDVSPPASPCGMCRQFIREFCSMEMPVIMFDKKDQYLVLTVEQLLPSSFGPNDLPPPDNAE</sequence>
<dbReference type="Proteomes" id="UP001287286">
    <property type="component" value="Unassembled WGS sequence"/>
</dbReference>
<proteinExistence type="inferred from homology"/>
<keyword evidence="2" id="KW-0479">Metal-binding</keyword>
<dbReference type="CDD" id="cd01283">
    <property type="entry name" value="cytidine_deaminase"/>
    <property type="match status" value="1"/>
</dbReference>
<feature type="region of interest" description="Disordered" evidence="5">
    <location>
        <begin position="100"/>
        <end position="120"/>
    </location>
</feature>
<dbReference type="PROSITE" id="PS00903">
    <property type="entry name" value="CYT_DCMP_DEAMINASES_1"/>
    <property type="match status" value="1"/>
</dbReference>
<dbReference type="PANTHER" id="PTHR11644:SF2">
    <property type="entry name" value="CYTIDINE DEAMINASE"/>
    <property type="match status" value="1"/>
</dbReference>
<gene>
    <name evidence="7" type="ORF">Purlil1_8490</name>
</gene>
<dbReference type="PROSITE" id="PS51747">
    <property type="entry name" value="CYT_DCMP_DEAMINASES_2"/>
    <property type="match status" value="1"/>
</dbReference>
<keyword evidence="3" id="KW-0378">Hydrolase</keyword>
<dbReference type="PANTHER" id="PTHR11644">
    <property type="entry name" value="CYTIDINE DEAMINASE"/>
    <property type="match status" value="1"/>
</dbReference>
<evidence type="ECO:0000256" key="4">
    <source>
        <dbReference type="ARBA" id="ARBA00022833"/>
    </source>
</evidence>
<keyword evidence="8" id="KW-1185">Reference proteome</keyword>
<reference evidence="7 8" key="1">
    <citation type="journal article" date="2024" name="Microbiol. Resour. Announc.">
        <title>Genome annotations for the ascomycete fungi Trichoderma harzianum, Trichoderma aggressivum, and Purpureocillium lilacinum.</title>
        <authorList>
            <person name="Beijen E.P.W."/>
            <person name="Ohm R.A."/>
        </authorList>
    </citation>
    <scope>NUCLEOTIDE SEQUENCE [LARGE SCALE GENOMIC DNA]</scope>
    <source>
        <strain evidence="7 8">CBS 150709</strain>
    </source>
</reference>
<feature type="domain" description="CMP/dCMP-type deaminase" evidence="6">
    <location>
        <begin position="145"/>
        <end position="300"/>
    </location>
</feature>
<protein>
    <recommendedName>
        <fullName evidence="6">CMP/dCMP-type deaminase domain-containing protein</fullName>
    </recommendedName>
</protein>
<name>A0ABR0BTM3_PURLI</name>
<dbReference type="Gene3D" id="3.40.140.10">
    <property type="entry name" value="Cytidine Deaminase, domain 2"/>
    <property type="match status" value="1"/>
</dbReference>
<dbReference type="InterPro" id="IPR016192">
    <property type="entry name" value="APOBEC/CMP_deaminase_Zn-bd"/>
</dbReference>
<dbReference type="EMBL" id="JAWRVI010000034">
    <property type="protein sequence ID" value="KAK4087192.1"/>
    <property type="molecule type" value="Genomic_DNA"/>
</dbReference>
<dbReference type="InterPro" id="IPR002125">
    <property type="entry name" value="CMP_dCMP_dom"/>
</dbReference>
<evidence type="ECO:0000313" key="8">
    <source>
        <dbReference type="Proteomes" id="UP001287286"/>
    </source>
</evidence>
<dbReference type="InterPro" id="IPR050202">
    <property type="entry name" value="Cyt/Deoxycyt_deaminase"/>
</dbReference>
<comment type="similarity">
    <text evidence="1">Belongs to the cytidine and deoxycytidylate deaminase family.</text>
</comment>
<evidence type="ECO:0000256" key="2">
    <source>
        <dbReference type="ARBA" id="ARBA00022723"/>
    </source>
</evidence>
<organism evidence="7 8">
    <name type="scientific">Purpureocillium lilacinum</name>
    <name type="common">Paecilomyces lilacinus</name>
    <dbReference type="NCBI Taxonomy" id="33203"/>
    <lineage>
        <taxon>Eukaryota</taxon>
        <taxon>Fungi</taxon>
        <taxon>Dikarya</taxon>
        <taxon>Ascomycota</taxon>
        <taxon>Pezizomycotina</taxon>
        <taxon>Sordariomycetes</taxon>
        <taxon>Hypocreomycetidae</taxon>
        <taxon>Hypocreales</taxon>
        <taxon>Ophiocordycipitaceae</taxon>
        <taxon>Purpureocillium</taxon>
    </lineage>
</organism>
<feature type="region of interest" description="Disordered" evidence="5">
    <location>
        <begin position="176"/>
        <end position="207"/>
    </location>
</feature>
<evidence type="ECO:0000256" key="1">
    <source>
        <dbReference type="ARBA" id="ARBA00006576"/>
    </source>
</evidence>
<dbReference type="InterPro" id="IPR016193">
    <property type="entry name" value="Cytidine_deaminase-like"/>
</dbReference>
<dbReference type="Pfam" id="PF00383">
    <property type="entry name" value="dCMP_cyt_deam_1"/>
    <property type="match status" value="1"/>
</dbReference>